<gene>
    <name evidence="6" type="ORF">GCM10022278_18490</name>
</gene>
<evidence type="ECO:0000313" key="6">
    <source>
        <dbReference type="EMBL" id="GAA3960699.1"/>
    </source>
</evidence>
<dbReference type="RefSeq" id="WP_344805579.1">
    <property type="nucleotide sequence ID" value="NZ_BAABBO010000009.1"/>
</dbReference>
<dbReference type="SUPFAM" id="SSF50692">
    <property type="entry name" value="ADC-like"/>
    <property type="match status" value="1"/>
</dbReference>
<dbReference type="Gene3D" id="2.40.40.20">
    <property type="match status" value="1"/>
</dbReference>
<evidence type="ECO:0000259" key="5">
    <source>
        <dbReference type="PROSITE" id="PS51669"/>
    </source>
</evidence>
<dbReference type="InterPro" id="IPR006656">
    <property type="entry name" value="Mopterin_OxRdtase"/>
</dbReference>
<dbReference type="InterPro" id="IPR006657">
    <property type="entry name" value="MoPterin_dinucl-bd_dom"/>
</dbReference>
<dbReference type="SUPFAM" id="SSF53706">
    <property type="entry name" value="Formate dehydrogenase/DMSO reductase, domains 1-3"/>
    <property type="match status" value="1"/>
</dbReference>
<dbReference type="Gene3D" id="2.20.25.90">
    <property type="entry name" value="ADC-like domains"/>
    <property type="match status" value="1"/>
</dbReference>
<evidence type="ECO:0000313" key="7">
    <source>
        <dbReference type="Proteomes" id="UP001501337"/>
    </source>
</evidence>
<keyword evidence="7" id="KW-1185">Reference proteome</keyword>
<comment type="caution">
    <text evidence="6">The sequence shown here is derived from an EMBL/GenBank/DDBJ whole genome shotgun (WGS) entry which is preliminary data.</text>
</comment>
<dbReference type="Pfam" id="PF01568">
    <property type="entry name" value="Molydop_binding"/>
    <property type="match status" value="1"/>
</dbReference>
<accession>A0ABP7P954</accession>
<keyword evidence="2" id="KW-0479">Metal-binding</keyword>
<name>A0ABP7P954_9GAMM</name>
<organism evidence="6 7">
    <name type="scientific">Allohahella marinimesophila</name>
    <dbReference type="NCBI Taxonomy" id="1054972"/>
    <lineage>
        <taxon>Bacteria</taxon>
        <taxon>Pseudomonadati</taxon>
        <taxon>Pseudomonadota</taxon>
        <taxon>Gammaproteobacteria</taxon>
        <taxon>Oceanospirillales</taxon>
        <taxon>Hahellaceae</taxon>
        <taxon>Allohahella</taxon>
    </lineage>
</organism>
<reference evidence="7" key="1">
    <citation type="journal article" date="2019" name="Int. J. Syst. Evol. Microbiol.">
        <title>The Global Catalogue of Microorganisms (GCM) 10K type strain sequencing project: providing services to taxonomists for standard genome sequencing and annotation.</title>
        <authorList>
            <consortium name="The Broad Institute Genomics Platform"/>
            <consortium name="The Broad Institute Genome Sequencing Center for Infectious Disease"/>
            <person name="Wu L."/>
            <person name="Ma J."/>
        </authorList>
    </citation>
    <scope>NUCLEOTIDE SEQUENCE [LARGE SCALE GENOMIC DNA]</scope>
    <source>
        <strain evidence="7">JCM 17555</strain>
    </source>
</reference>
<comment type="similarity">
    <text evidence="1">Belongs to the prokaryotic molybdopterin-containing oxidoreductase family.</text>
</comment>
<dbReference type="Gene3D" id="3.40.228.10">
    <property type="entry name" value="Dimethylsulfoxide Reductase, domain 2"/>
    <property type="match status" value="1"/>
</dbReference>
<dbReference type="CDD" id="cd02782">
    <property type="entry name" value="MopB_CT_1"/>
    <property type="match status" value="1"/>
</dbReference>
<evidence type="ECO:0000256" key="1">
    <source>
        <dbReference type="ARBA" id="ARBA00010312"/>
    </source>
</evidence>
<dbReference type="Pfam" id="PF00384">
    <property type="entry name" value="Molybdopterin"/>
    <property type="match status" value="1"/>
</dbReference>
<dbReference type="PROSITE" id="PS51669">
    <property type="entry name" value="4FE4S_MOW_BIS_MGD"/>
    <property type="match status" value="1"/>
</dbReference>
<dbReference type="Pfam" id="PF04879">
    <property type="entry name" value="Molybdop_Fe4S4"/>
    <property type="match status" value="1"/>
</dbReference>
<dbReference type="EMBL" id="BAABBO010000009">
    <property type="protein sequence ID" value="GAA3960699.1"/>
    <property type="molecule type" value="Genomic_DNA"/>
</dbReference>
<dbReference type="PANTHER" id="PTHR43742:SF2">
    <property type="entry name" value="ASSIMILATORY NITRATE REDUCTASE CATALYTIC SUBUNIT"/>
    <property type="match status" value="1"/>
</dbReference>
<dbReference type="InterPro" id="IPR009010">
    <property type="entry name" value="Asp_de-COase-like_dom_sf"/>
</dbReference>
<evidence type="ECO:0000256" key="4">
    <source>
        <dbReference type="ARBA" id="ARBA00023014"/>
    </source>
</evidence>
<keyword evidence="4" id="KW-0411">Iron-sulfur</keyword>
<protein>
    <submittedName>
        <fullName evidence="6">Molybdopterin oxidoreductase family protein</fullName>
    </submittedName>
</protein>
<sequence>MPATHFRTCTLCEAMCGIRIETDGDAVVSIKGDDQDSFSKGFICPKAIALQDLQQDPDRLRQPVRRTASGWEKISWEAAYDEVAKRLNRISDQHGSKALGVYLGNPNVHNHGNILFSLPLLRALKTRKRFSATSLDQLPHMLANLKMFGHQAMFPVSDIDRTDLFICIGGNPAASNGSLMTAPGMPHRLKAITARGGRVVTIDPRRTETSALASEHIFIKPGTDVLFLLAMLNVIFEEGLDNSGHLKKHIEDLDLVKLACHSYTPEVVEGPTGVHAHDIRKLAAEFANTPEAVLYSRIGTSVQAYGALCTWLVYCLNIVTGHFDRRGGMMFTLPAVDMVAFGAMAGQSGHFDKYKSVVRALPEFGGELPSSTMAEEIMDAGDKRIRAMVMIAGNPVLSSPNGQQLDKALASLDFMVSIDMYVTETSRHADIILPPTGPLERSHIDVVFPMVAVRNIVKYAGPVFEPAEGSQHDWEIFLNLARRLESRDVASSVMARARFELMHRLTPDGMVDLFLQLGPYGRLPPGSKLWGNAAGKLLDLLGKRTPLRKLLETGPLLRRNNNAEKNLSLNRLRNEPHGLDLGPLKPCLPERLYTKGKKIRLAPRLYLQDLPRVADLLKSYESHAREPLDNSFLLIGRRHVRSNNSWMHNSYRLVKGKNRCTAMIHPEDAERLGVEDGQSVTVTSAVGRVDIPAEVTDTIMPGVISIPHGWGHARSGISQKTAQAHAGVSVNDLTDEMQVDPLCGTAVLNAVPVTLMPTDKRRVKAA</sequence>
<dbReference type="PANTHER" id="PTHR43742">
    <property type="entry name" value="TRIMETHYLAMINE-N-OXIDE REDUCTASE"/>
    <property type="match status" value="1"/>
</dbReference>
<evidence type="ECO:0000256" key="2">
    <source>
        <dbReference type="ARBA" id="ARBA00022723"/>
    </source>
</evidence>
<evidence type="ECO:0000256" key="3">
    <source>
        <dbReference type="ARBA" id="ARBA00023004"/>
    </source>
</evidence>
<dbReference type="InterPro" id="IPR006963">
    <property type="entry name" value="Mopterin_OxRdtase_4Fe-4S_dom"/>
</dbReference>
<keyword evidence="3" id="KW-0408">Iron</keyword>
<dbReference type="SMART" id="SM00926">
    <property type="entry name" value="Molybdop_Fe4S4"/>
    <property type="match status" value="1"/>
</dbReference>
<feature type="domain" description="4Fe-4S Mo/W bis-MGD-type" evidence="5">
    <location>
        <begin position="2"/>
        <end position="58"/>
    </location>
</feature>
<proteinExistence type="inferred from homology"/>
<dbReference type="Proteomes" id="UP001501337">
    <property type="component" value="Unassembled WGS sequence"/>
</dbReference>
<dbReference type="Gene3D" id="3.40.50.740">
    <property type="match status" value="1"/>
</dbReference>
<dbReference type="InterPro" id="IPR050612">
    <property type="entry name" value="Prok_Mopterin_Oxidored"/>
</dbReference>